<evidence type="ECO:0000313" key="2">
    <source>
        <dbReference type="Proteomes" id="UP001143856"/>
    </source>
</evidence>
<gene>
    <name evidence="1" type="ORF">NUW58_g4342</name>
</gene>
<protein>
    <submittedName>
        <fullName evidence="1">Uncharacterized protein</fullName>
    </submittedName>
</protein>
<sequence length="66" mass="6788">MGGFSQPVWITIAAGLVALLAFVTMGALWSKNQMPVEGKTVLITGASEGMAYSTGGIGGYGLEHKD</sequence>
<reference evidence="1" key="1">
    <citation type="submission" date="2022-10" db="EMBL/GenBank/DDBJ databases">
        <title>Genome Sequence of Xylaria curta.</title>
        <authorList>
            <person name="Buettner E."/>
        </authorList>
    </citation>
    <scope>NUCLEOTIDE SEQUENCE</scope>
    <source>
        <strain evidence="1">Babe10</strain>
    </source>
</reference>
<proteinExistence type="predicted"/>
<accession>A0ACC1P9D7</accession>
<keyword evidence="2" id="KW-1185">Reference proteome</keyword>
<dbReference type="Proteomes" id="UP001143856">
    <property type="component" value="Unassembled WGS sequence"/>
</dbReference>
<dbReference type="EMBL" id="JAPDGR010000747">
    <property type="protein sequence ID" value="KAJ2987735.1"/>
    <property type="molecule type" value="Genomic_DNA"/>
</dbReference>
<organism evidence="1 2">
    <name type="scientific">Xylaria curta</name>
    <dbReference type="NCBI Taxonomy" id="42375"/>
    <lineage>
        <taxon>Eukaryota</taxon>
        <taxon>Fungi</taxon>
        <taxon>Dikarya</taxon>
        <taxon>Ascomycota</taxon>
        <taxon>Pezizomycotina</taxon>
        <taxon>Sordariomycetes</taxon>
        <taxon>Xylariomycetidae</taxon>
        <taxon>Xylariales</taxon>
        <taxon>Xylariaceae</taxon>
        <taxon>Xylaria</taxon>
    </lineage>
</organism>
<evidence type="ECO:0000313" key="1">
    <source>
        <dbReference type="EMBL" id="KAJ2987735.1"/>
    </source>
</evidence>
<name>A0ACC1P9D7_9PEZI</name>
<comment type="caution">
    <text evidence="1">The sequence shown here is derived from an EMBL/GenBank/DDBJ whole genome shotgun (WGS) entry which is preliminary data.</text>
</comment>